<dbReference type="SUPFAM" id="SSF81301">
    <property type="entry name" value="Nucleotidyltransferase"/>
    <property type="match status" value="1"/>
</dbReference>
<protein>
    <recommendedName>
        <fullName evidence="1">Polymerase beta nucleotidyltransferase domain-containing protein</fullName>
    </recommendedName>
</protein>
<accession>A0A4Q7VFM1</accession>
<reference evidence="2 3" key="1">
    <citation type="submission" date="2019-02" db="EMBL/GenBank/DDBJ databases">
        <title>Genomic Encyclopedia of Type Strains, Phase IV (KMG-IV): sequencing the most valuable type-strain genomes for metagenomic binning, comparative biology and taxonomic classification.</title>
        <authorList>
            <person name="Goeker M."/>
        </authorList>
    </citation>
    <scope>NUCLEOTIDE SEQUENCE [LARGE SCALE GENOMIC DNA]</scope>
    <source>
        <strain evidence="2 3">DSM 23814</strain>
    </source>
</reference>
<dbReference type="EMBL" id="SHKO01000002">
    <property type="protein sequence ID" value="RZT94468.1"/>
    <property type="molecule type" value="Genomic_DNA"/>
</dbReference>
<keyword evidence="3" id="KW-1185">Reference proteome</keyword>
<evidence type="ECO:0000259" key="1">
    <source>
        <dbReference type="Pfam" id="PF18765"/>
    </source>
</evidence>
<dbReference type="Gene3D" id="1.10.10.10">
    <property type="entry name" value="Winged helix-like DNA-binding domain superfamily/Winged helix DNA-binding domain"/>
    <property type="match status" value="1"/>
</dbReference>
<comment type="caution">
    <text evidence="2">The sequence shown here is derived from an EMBL/GenBank/DDBJ whole genome shotgun (WGS) entry which is preliminary data.</text>
</comment>
<dbReference type="InterPro" id="IPR036390">
    <property type="entry name" value="WH_DNA-bd_sf"/>
</dbReference>
<sequence length="208" mass="22178">MPNMGISTSSSQPSVSLANALFSSTKQQVLRILFGQPDRSFYANEIIGLASSGSGAVQRELATLADSGLVTATRRGNQKHYQANQHSPIFGELRAIVQKTIGVAEPIRNALAPLAPHITAAFIYGSIAKKTDTATSDVDLMLLSDSISYGEAYAALEEASHAIGRPVNPTILTQAEFAKRIAAKESFLTRVLAQPKIWIIGDDDALPV</sequence>
<gene>
    <name evidence="2" type="ORF">EV681_2888</name>
</gene>
<dbReference type="AlphaFoldDB" id="A0A4Q7VFM1"/>
<dbReference type="Gene3D" id="3.30.460.10">
    <property type="entry name" value="Beta Polymerase, domain 2"/>
    <property type="match status" value="1"/>
</dbReference>
<name>A0A4Q7VFM1_9BURK</name>
<dbReference type="InterPro" id="IPR043519">
    <property type="entry name" value="NT_sf"/>
</dbReference>
<evidence type="ECO:0000313" key="3">
    <source>
        <dbReference type="Proteomes" id="UP000293398"/>
    </source>
</evidence>
<dbReference type="InterPro" id="IPR036388">
    <property type="entry name" value="WH-like_DNA-bd_sf"/>
</dbReference>
<dbReference type="CDD" id="cd05403">
    <property type="entry name" value="NT_KNTase_like"/>
    <property type="match status" value="1"/>
</dbReference>
<dbReference type="SUPFAM" id="SSF46785">
    <property type="entry name" value="Winged helix' DNA-binding domain"/>
    <property type="match status" value="1"/>
</dbReference>
<dbReference type="Proteomes" id="UP000293398">
    <property type="component" value="Unassembled WGS sequence"/>
</dbReference>
<feature type="domain" description="Polymerase beta nucleotidyltransferase" evidence="1">
    <location>
        <begin position="116"/>
        <end position="183"/>
    </location>
</feature>
<dbReference type="Pfam" id="PF18765">
    <property type="entry name" value="Polbeta"/>
    <property type="match status" value="1"/>
</dbReference>
<proteinExistence type="predicted"/>
<evidence type="ECO:0000313" key="2">
    <source>
        <dbReference type="EMBL" id="RZT94468.1"/>
    </source>
</evidence>
<dbReference type="OrthoDB" id="8223306at2"/>
<dbReference type="InterPro" id="IPR041633">
    <property type="entry name" value="Polbeta"/>
</dbReference>
<organism evidence="2 3">
    <name type="scientific">Advenella incenata</name>
    <dbReference type="NCBI Taxonomy" id="267800"/>
    <lineage>
        <taxon>Bacteria</taxon>
        <taxon>Pseudomonadati</taxon>
        <taxon>Pseudomonadota</taxon>
        <taxon>Betaproteobacteria</taxon>
        <taxon>Burkholderiales</taxon>
        <taxon>Alcaligenaceae</taxon>
    </lineage>
</organism>